<dbReference type="Proteomes" id="UP001595710">
    <property type="component" value="Unassembled WGS sequence"/>
</dbReference>
<proteinExistence type="predicted"/>
<feature type="chain" id="PRO_5045062051" evidence="2">
    <location>
        <begin position="16"/>
        <end position="528"/>
    </location>
</feature>
<name>A0ABV7WNA0_9GAMM</name>
<dbReference type="EMBL" id="JBHRYN010000006">
    <property type="protein sequence ID" value="MFC3700686.1"/>
    <property type="molecule type" value="Genomic_DNA"/>
</dbReference>
<feature type="signal peptide" evidence="2">
    <location>
        <begin position="1"/>
        <end position="15"/>
    </location>
</feature>
<keyword evidence="1" id="KW-0472">Membrane</keyword>
<reference evidence="4" key="1">
    <citation type="journal article" date="2019" name="Int. J. Syst. Evol. Microbiol.">
        <title>The Global Catalogue of Microorganisms (GCM) 10K type strain sequencing project: providing services to taxonomists for standard genome sequencing and annotation.</title>
        <authorList>
            <consortium name="The Broad Institute Genomics Platform"/>
            <consortium name="The Broad Institute Genome Sequencing Center for Infectious Disease"/>
            <person name="Wu L."/>
            <person name="Ma J."/>
        </authorList>
    </citation>
    <scope>NUCLEOTIDE SEQUENCE [LARGE SCALE GENOMIC DNA]</scope>
    <source>
        <strain evidence="4">CECT 8288</strain>
    </source>
</reference>
<keyword evidence="1" id="KW-1133">Transmembrane helix</keyword>
<evidence type="ECO:0000256" key="2">
    <source>
        <dbReference type="SAM" id="SignalP"/>
    </source>
</evidence>
<evidence type="ECO:0000313" key="3">
    <source>
        <dbReference type="EMBL" id="MFC3700686.1"/>
    </source>
</evidence>
<gene>
    <name evidence="3" type="ORF">ACFOND_03460</name>
</gene>
<keyword evidence="4" id="KW-1185">Reference proteome</keyword>
<evidence type="ECO:0000313" key="4">
    <source>
        <dbReference type="Proteomes" id="UP001595710"/>
    </source>
</evidence>
<keyword evidence="1" id="KW-0812">Transmembrane</keyword>
<organism evidence="3 4">
    <name type="scientific">Reinekea marina</name>
    <dbReference type="NCBI Taxonomy" id="1310421"/>
    <lineage>
        <taxon>Bacteria</taxon>
        <taxon>Pseudomonadati</taxon>
        <taxon>Pseudomonadota</taxon>
        <taxon>Gammaproteobacteria</taxon>
        <taxon>Oceanospirillales</taxon>
        <taxon>Saccharospirillaceae</taxon>
        <taxon>Reinekea</taxon>
    </lineage>
</organism>
<comment type="caution">
    <text evidence="3">The sequence shown here is derived from an EMBL/GenBank/DDBJ whole genome shotgun (WGS) entry which is preliminary data.</text>
</comment>
<sequence length="528" mass="58881">MVRIIFFIIATFTLAAVVSADVTVTADRLDIYEDESFLLTVSVSPSANLNRADVNALESIFTIVSRGQSTQSTSVNGQRTSVTEYQFRLAPKEKGLLGIPVFTVNGEQSDTFFINVKDAKTRSNTLEDDAIIYDVSVSDTSPYIDQTLYLTIEVAYRVALNGQFTKLSFPNFETGEQQEQQRVETREGKSYNVYTLTIPLTPRSAGAFSLPEIEFNGQYQVSSTRPAKRISLSAKPEKITVKPIPSTYPAGAYWLPVSSLTISDNLDNDITLEADEHLNWSITQNVTGISANLLPDPLTSIKQQPNIQLYRDNPIFKDADNNSGFRKDIAALSFKNQTKDNITLPEVRVPWWNINSDQLEYATLPSRTIILEPNQPTFSQGSTNQSILANSNNSTIGNVNTLWIWLSVITSKLLLMSIALNIWLLKRDSPKPSTESTKTRYPSIQNVEEAYSELLKLLRHHNATAEDLKRRLTPKARNSLQNMELNYFGSTNQSNCSLVEAKAVLAEAVRHITSDPQGKENLISVHPS</sequence>
<dbReference type="RefSeq" id="WP_290281119.1">
    <property type="nucleotide sequence ID" value="NZ_JAUFQI010000001.1"/>
</dbReference>
<dbReference type="Pfam" id="PF13584">
    <property type="entry name" value="BatD"/>
    <property type="match status" value="2"/>
</dbReference>
<dbReference type="PANTHER" id="PTHR40940:SF1">
    <property type="entry name" value="PROTEIN BATD"/>
    <property type="match status" value="1"/>
</dbReference>
<dbReference type="PANTHER" id="PTHR40940">
    <property type="entry name" value="PROTEIN BATD-RELATED"/>
    <property type="match status" value="1"/>
</dbReference>
<keyword evidence="2" id="KW-0732">Signal</keyword>
<evidence type="ECO:0000256" key="1">
    <source>
        <dbReference type="SAM" id="Phobius"/>
    </source>
</evidence>
<dbReference type="InterPro" id="IPR025738">
    <property type="entry name" value="BatD"/>
</dbReference>
<feature type="transmembrane region" description="Helical" evidence="1">
    <location>
        <begin position="402"/>
        <end position="425"/>
    </location>
</feature>
<accession>A0ABV7WNA0</accession>
<protein>
    <submittedName>
        <fullName evidence="3">BatD family protein</fullName>
    </submittedName>
</protein>